<dbReference type="InterPro" id="IPR036259">
    <property type="entry name" value="MFS_trans_sf"/>
</dbReference>
<dbReference type="HOGENOM" id="CLU_027240_1_0_6"/>
<feature type="transmembrane region" description="Helical" evidence="5">
    <location>
        <begin position="63"/>
        <end position="81"/>
    </location>
</feature>
<dbReference type="EMBL" id="AAPI01000010">
    <property type="protein sequence ID" value="EAS46108.1"/>
    <property type="molecule type" value="Genomic_DNA"/>
</dbReference>
<dbReference type="SUPFAM" id="SSF103473">
    <property type="entry name" value="MFS general substrate transporter"/>
    <property type="match status" value="1"/>
</dbReference>
<gene>
    <name evidence="6" type="ORF">GB2207_03045</name>
</gene>
<feature type="transmembrane region" description="Helical" evidence="5">
    <location>
        <begin position="25"/>
        <end position="43"/>
    </location>
</feature>
<sequence length="446" mass="48561">MPASNSPIFNFLTKISKIEASEAKAVLCSFLFVVVLMSAYYILRPVRDAMASDWTDAEVSWLWTLNFFISTAVVAVYGIAVSRVRFRLLVPAMYAIFALTFVVFYLLASTAADRTLVDKSFYVWVSVFSLFHISVFWSFMSDLFSKEQAGRLFSIIAAGASVGGLVGPSIPSFFSASLGTDNLMLIASLMLLIPIPIIFYLQSLKVSDLDNKEPELQAPRGAIGGNPFAGFKMFFSNPYLLAIGLFIFLYTGISSFVYFELKNLLSALSRPERTAVWAQMDLAVNILSIATGLFATSRIVGKFGMPTTIALVPVMICVGLLILAVSPFLGAVVALQVIRRAGNYAVTRPAREMLFTRVDRETRFKAKPVIDIVAYRGGDMLMAWLFTGLTQGLGLGLAAVALVGAGIAALWSLVGIYLGRWFEQGEGGSVDRPSETSSMAPQSSVI</sequence>
<evidence type="ECO:0000256" key="4">
    <source>
        <dbReference type="SAM" id="MobiDB-lite"/>
    </source>
</evidence>
<keyword evidence="7" id="KW-1185">Reference proteome</keyword>
<keyword evidence="1 5" id="KW-0812">Transmembrane</keyword>
<feature type="transmembrane region" description="Helical" evidence="5">
    <location>
        <begin position="152"/>
        <end position="171"/>
    </location>
</feature>
<protein>
    <submittedName>
        <fullName evidence="6">Transporter, putative</fullName>
    </submittedName>
</protein>
<feature type="transmembrane region" description="Helical" evidence="5">
    <location>
        <begin position="88"/>
        <end position="108"/>
    </location>
</feature>
<evidence type="ECO:0000256" key="2">
    <source>
        <dbReference type="ARBA" id="ARBA00022989"/>
    </source>
</evidence>
<dbReference type="STRING" id="314287.GB2207_03045"/>
<evidence type="ECO:0000256" key="5">
    <source>
        <dbReference type="SAM" id="Phobius"/>
    </source>
</evidence>
<proteinExistence type="predicted"/>
<feature type="transmembrane region" description="Helical" evidence="5">
    <location>
        <begin position="120"/>
        <end position="140"/>
    </location>
</feature>
<dbReference type="AlphaFoldDB" id="Q1YPC7"/>
<keyword evidence="3 5" id="KW-0472">Membrane</keyword>
<dbReference type="Pfam" id="PF07690">
    <property type="entry name" value="MFS_1"/>
    <property type="match status" value="1"/>
</dbReference>
<comment type="caution">
    <text evidence="6">The sequence shown here is derived from an EMBL/GenBank/DDBJ whole genome shotgun (WGS) entry which is preliminary data.</text>
</comment>
<feature type="transmembrane region" description="Helical" evidence="5">
    <location>
        <begin position="239"/>
        <end position="259"/>
    </location>
</feature>
<dbReference type="PANTHER" id="PTHR43596">
    <property type="entry name" value="ADP,ATP CARRIER PROTEIN"/>
    <property type="match status" value="1"/>
</dbReference>
<dbReference type="eggNOG" id="COG3202">
    <property type="taxonomic scope" value="Bacteria"/>
</dbReference>
<dbReference type="PANTHER" id="PTHR43596:SF1">
    <property type="entry name" value="ADP,ATP CARRIER PROTEIN"/>
    <property type="match status" value="1"/>
</dbReference>
<feature type="transmembrane region" description="Helical" evidence="5">
    <location>
        <begin position="308"/>
        <end position="338"/>
    </location>
</feature>
<evidence type="ECO:0000256" key="3">
    <source>
        <dbReference type="ARBA" id="ARBA00023136"/>
    </source>
</evidence>
<feature type="transmembrane region" description="Helical" evidence="5">
    <location>
        <begin position="274"/>
        <end position="296"/>
    </location>
</feature>
<evidence type="ECO:0000256" key="1">
    <source>
        <dbReference type="ARBA" id="ARBA00022692"/>
    </source>
</evidence>
<dbReference type="OrthoDB" id="199378at2"/>
<dbReference type="InterPro" id="IPR011701">
    <property type="entry name" value="MFS"/>
</dbReference>
<feature type="compositionally biased region" description="Polar residues" evidence="4">
    <location>
        <begin position="435"/>
        <end position="446"/>
    </location>
</feature>
<dbReference type="Proteomes" id="UP000005555">
    <property type="component" value="Unassembled WGS sequence"/>
</dbReference>
<evidence type="ECO:0000313" key="7">
    <source>
        <dbReference type="Proteomes" id="UP000005555"/>
    </source>
</evidence>
<evidence type="ECO:0000313" key="6">
    <source>
        <dbReference type="EMBL" id="EAS46108.1"/>
    </source>
</evidence>
<organism evidence="6 7">
    <name type="scientific">gamma proteobacterium HTCC2207</name>
    <dbReference type="NCBI Taxonomy" id="314287"/>
    <lineage>
        <taxon>Bacteria</taxon>
        <taxon>Pseudomonadati</taxon>
        <taxon>Pseudomonadota</taxon>
        <taxon>Gammaproteobacteria</taxon>
        <taxon>Cellvibrionales</taxon>
        <taxon>Porticoccaceae</taxon>
        <taxon>SAR92 clade</taxon>
    </lineage>
</organism>
<name>Q1YPC7_9GAMM</name>
<feature type="transmembrane region" description="Helical" evidence="5">
    <location>
        <begin position="183"/>
        <end position="201"/>
    </location>
</feature>
<reference evidence="6 7" key="1">
    <citation type="submission" date="2006-03" db="EMBL/GenBank/DDBJ databases">
        <authorList>
            <person name="Giovannoni S.J."/>
            <person name="Cho J.-C."/>
            <person name="Ferriera S."/>
            <person name="Johnson J."/>
            <person name="Kravitz S."/>
            <person name="Halpern A."/>
            <person name="Remington K."/>
            <person name="Beeson K."/>
            <person name="Tran B."/>
            <person name="Rogers Y.-H."/>
            <person name="Friedman R."/>
            <person name="Venter J.C."/>
        </authorList>
    </citation>
    <scope>NUCLEOTIDE SEQUENCE [LARGE SCALE GENOMIC DNA]</scope>
    <source>
        <strain evidence="6 7">HTCC2207</strain>
    </source>
</reference>
<keyword evidence="2 5" id="KW-1133">Transmembrane helix</keyword>
<feature type="transmembrane region" description="Helical" evidence="5">
    <location>
        <begin position="393"/>
        <end position="418"/>
    </location>
</feature>
<accession>Q1YPC7</accession>
<dbReference type="GO" id="GO:0022857">
    <property type="term" value="F:transmembrane transporter activity"/>
    <property type="evidence" value="ECO:0007669"/>
    <property type="project" value="InterPro"/>
</dbReference>
<dbReference type="Gene3D" id="1.20.1250.20">
    <property type="entry name" value="MFS general substrate transporter like domains"/>
    <property type="match status" value="1"/>
</dbReference>
<feature type="region of interest" description="Disordered" evidence="4">
    <location>
        <begin position="427"/>
        <end position="446"/>
    </location>
</feature>